<dbReference type="Proteomes" id="UP000319342">
    <property type="component" value="Chromosome"/>
</dbReference>
<proteinExistence type="predicted"/>
<sequence>MGVSVLRLTSVSLSSVLVAGGGYLGYQAVRSDIAASTYRDRLESMVGEYEALRAEFNSAVKKTAVTELIVEDGALAIVVRGPDGGRERVETNLDPGGEVYVDYVVIDGRLLIRRVFDSWTAPAEGVFLDESLVDVDWNDPRAEHGKAVYRALADGRWVVSVTGSGSLGLVRLGDVGATLPSDLVRAPKIEDYSELVNETDVELDGVGAGDVWNWVTQ</sequence>
<protein>
    <submittedName>
        <fullName evidence="1">Uncharacterized protein</fullName>
    </submittedName>
</protein>
<dbReference type="AlphaFoldDB" id="A0A518D4Y1"/>
<gene>
    <name evidence="1" type="ORF">Pla163_36790</name>
</gene>
<accession>A0A518D4Y1</accession>
<name>A0A518D4Y1_9BACT</name>
<evidence type="ECO:0000313" key="1">
    <source>
        <dbReference type="EMBL" id="QDU86528.1"/>
    </source>
</evidence>
<evidence type="ECO:0000313" key="2">
    <source>
        <dbReference type="Proteomes" id="UP000319342"/>
    </source>
</evidence>
<keyword evidence="2" id="KW-1185">Reference proteome</keyword>
<dbReference type="EMBL" id="CP036290">
    <property type="protein sequence ID" value="QDU86528.1"/>
    <property type="molecule type" value="Genomic_DNA"/>
</dbReference>
<reference evidence="1 2" key="1">
    <citation type="submission" date="2019-02" db="EMBL/GenBank/DDBJ databases">
        <title>Deep-cultivation of Planctomycetes and their phenomic and genomic characterization uncovers novel biology.</title>
        <authorList>
            <person name="Wiegand S."/>
            <person name="Jogler M."/>
            <person name="Boedeker C."/>
            <person name="Pinto D."/>
            <person name="Vollmers J."/>
            <person name="Rivas-Marin E."/>
            <person name="Kohn T."/>
            <person name="Peeters S.H."/>
            <person name="Heuer A."/>
            <person name="Rast P."/>
            <person name="Oberbeckmann S."/>
            <person name="Bunk B."/>
            <person name="Jeske O."/>
            <person name="Meyerdierks A."/>
            <person name="Storesund J.E."/>
            <person name="Kallscheuer N."/>
            <person name="Luecker S."/>
            <person name="Lage O.M."/>
            <person name="Pohl T."/>
            <person name="Merkel B.J."/>
            <person name="Hornburger P."/>
            <person name="Mueller R.-W."/>
            <person name="Bruemmer F."/>
            <person name="Labrenz M."/>
            <person name="Spormann A.M."/>
            <person name="Op den Camp H."/>
            <person name="Overmann J."/>
            <person name="Amann R."/>
            <person name="Jetten M.S.M."/>
            <person name="Mascher T."/>
            <person name="Medema M.H."/>
            <person name="Devos D.P."/>
            <person name="Kaster A.-K."/>
            <person name="Ovreas L."/>
            <person name="Rohde M."/>
            <person name="Galperin M.Y."/>
            <person name="Jogler C."/>
        </authorList>
    </citation>
    <scope>NUCLEOTIDE SEQUENCE [LARGE SCALE GENOMIC DNA]</scope>
    <source>
        <strain evidence="1 2">Pla163</strain>
    </source>
</reference>
<organism evidence="1 2">
    <name type="scientific">Rohdeia mirabilis</name>
    <dbReference type="NCBI Taxonomy" id="2528008"/>
    <lineage>
        <taxon>Bacteria</taxon>
        <taxon>Pseudomonadati</taxon>
        <taxon>Planctomycetota</taxon>
        <taxon>Planctomycetia</taxon>
        <taxon>Planctomycetia incertae sedis</taxon>
        <taxon>Rohdeia</taxon>
    </lineage>
</organism>